<evidence type="ECO:0000256" key="12">
    <source>
        <dbReference type="SAM" id="MobiDB-lite"/>
    </source>
</evidence>
<dbReference type="AlphaFoldDB" id="A0A1Y1X3V1"/>
<dbReference type="Pfam" id="PF00173">
    <property type="entry name" value="Cyt-b5"/>
    <property type="match status" value="1"/>
</dbReference>
<dbReference type="SUPFAM" id="SSF55856">
    <property type="entry name" value="Cytochrome b5-like heme/steroid binding domain"/>
    <property type="match status" value="1"/>
</dbReference>
<dbReference type="InterPro" id="IPR003953">
    <property type="entry name" value="FAD-dep_OxRdtase_2_FAD-bd"/>
</dbReference>
<evidence type="ECO:0000259" key="13">
    <source>
        <dbReference type="PROSITE" id="PS50255"/>
    </source>
</evidence>
<dbReference type="GO" id="GO:0046872">
    <property type="term" value="F:metal ion binding"/>
    <property type="evidence" value="ECO:0007669"/>
    <property type="project" value="UniProtKB-KW"/>
</dbReference>
<comment type="cofactor">
    <cofactor evidence="1">
        <name>FAD</name>
        <dbReference type="ChEBI" id="CHEBI:57692"/>
    </cofactor>
</comment>
<evidence type="ECO:0000256" key="10">
    <source>
        <dbReference type="ARBA" id="ARBA00067004"/>
    </source>
</evidence>
<keyword evidence="15" id="KW-1185">Reference proteome</keyword>
<dbReference type="EC" id="1.3.1.6" evidence="10"/>
<sequence>MDNRPKVIVVGGGLAGLSAAHTVLERGASVIVLEKNAFLGGNSTKATSGINGALTKTQIKLGIPDSADAFYEDSAASAKHLLIPELTKVLTWQSASAVEWLSEKFKIDLSLVSRLGGHTYPRTHRGTERFPGMTITYTLLEALENIAKTQPNRAKILKKANVTRLLKNEETGAVIGVEYNTNGEVFQEFGPVIIATGGFAADFTETSLIKTYRPDIYHLPSTNAQTTTGDGIKMARNIGAELIHMDMVQVHPTGLVDPRDPDAKWKFLAAEALRGVGGILIDRHGKRFCNELGYRDYVTDRMWNSKGPFRLVLNSKAAKELEWHVKHYMGRGLMKKFNNGTELASEMHIEPEKLEKQFNKYNKNIESKTDKFGKKFFPNGPFIMNDEYYVAIVCPVLHFTMGGVKISPDAEVLNKEGPIPGLFAAGELCGGVHGANRLGGSSLLACVVFGRVSGASASSYLLNDLSNILSNLPTKSELEEKEREEKEKEEKEIQPSMKITLELFGTGEPTTTEVKIPLNGTSSGIETTTTKTKTETKTENSSSSSSPVNKKIGHPGNIPKTITKPTNNENKDNDEKKESTTTNPSPNRERLISMEEVSKHNTENDCWVVINGYVLNMTNFLNDHPGGKNAILLYAGKNASDEFNMLHQFDVIEKYAPDTIIGKLADATSKL</sequence>
<dbReference type="InterPro" id="IPR018506">
    <property type="entry name" value="Cyt_B5_heme-BS"/>
</dbReference>
<dbReference type="Pfam" id="PF00890">
    <property type="entry name" value="FAD_binding_2"/>
    <property type="match status" value="1"/>
</dbReference>
<gene>
    <name evidence="14" type="ORF">BCR32DRAFT_261381</name>
</gene>
<evidence type="ECO:0000256" key="7">
    <source>
        <dbReference type="ARBA" id="ARBA00023002"/>
    </source>
</evidence>
<dbReference type="SMART" id="SM01117">
    <property type="entry name" value="Cyt-b5"/>
    <property type="match status" value="1"/>
</dbReference>
<dbReference type="Gene3D" id="3.90.700.10">
    <property type="entry name" value="Succinate dehydrogenase/fumarate reductase flavoprotein, catalytic domain"/>
    <property type="match status" value="1"/>
</dbReference>
<feature type="compositionally biased region" description="Basic and acidic residues" evidence="12">
    <location>
        <begin position="476"/>
        <end position="493"/>
    </location>
</feature>
<dbReference type="STRING" id="1754192.A0A1Y1X3V1"/>
<dbReference type="SUPFAM" id="SSF56425">
    <property type="entry name" value="Succinate dehydrogenase/fumarate reductase flavoprotein, catalytic domain"/>
    <property type="match status" value="1"/>
</dbReference>
<dbReference type="PANTHER" id="PTHR43400">
    <property type="entry name" value="FUMARATE REDUCTASE"/>
    <property type="match status" value="1"/>
</dbReference>
<dbReference type="GO" id="GO:0016156">
    <property type="term" value="F:fumarate reductase (NADH) activity"/>
    <property type="evidence" value="ECO:0007669"/>
    <property type="project" value="UniProtKB-EC"/>
</dbReference>
<comment type="similarity">
    <text evidence="2">Belongs to the FAD-dependent oxidoreductase 2 family. FRD/SDH subfamily.</text>
</comment>
<dbReference type="InterPro" id="IPR027477">
    <property type="entry name" value="Succ_DH/fumarate_Rdtase_cat_sf"/>
</dbReference>
<dbReference type="InterPro" id="IPR036188">
    <property type="entry name" value="FAD/NAD-bd_sf"/>
</dbReference>
<evidence type="ECO:0000313" key="14">
    <source>
        <dbReference type="EMBL" id="ORX80473.1"/>
    </source>
</evidence>
<name>A0A1Y1X3V1_9FUNG</name>
<keyword evidence="7" id="KW-0560">Oxidoreductase</keyword>
<feature type="domain" description="Cytochrome b5 heme-binding" evidence="13">
    <location>
        <begin position="589"/>
        <end position="665"/>
    </location>
</feature>
<keyword evidence="8" id="KW-0408">Iron</keyword>
<protein>
    <recommendedName>
        <fullName evidence="10">fumarate reductase (NADH)</fullName>
        <ecNumber evidence="10">1.3.1.6</ecNumber>
    </recommendedName>
    <alternativeName>
        <fullName evidence="11">NADH-dependent fumarate reductase</fullName>
    </alternativeName>
</protein>
<keyword evidence="5" id="KW-0479">Metal-binding</keyword>
<evidence type="ECO:0000256" key="3">
    <source>
        <dbReference type="ARBA" id="ARBA00022617"/>
    </source>
</evidence>
<dbReference type="InterPro" id="IPR050315">
    <property type="entry name" value="FAD-oxidoreductase_2"/>
</dbReference>
<evidence type="ECO:0000256" key="8">
    <source>
        <dbReference type="ARBA" id="ARBA00023004"/>
    </source>
</evidence>
<dbReference type="PANTHER" id="PTHR43400:SF1">
    <property type="entry name" value="FUMARATE REDUCTASE"/>
    <property type="match status" value="1"/>
</dbReference>
<comment type="caution">
    <text evidence="14">The sequence shown here is derived from an EMBL/GenBank/DDBJ whole genome shotgun (WGS) entry which is preliminary data.</text>
</comment>
<reference evidence="14 15" key="2">
    <citation type="submission" date="2016-08" db="EMBL/GenBank/DDBJ databases">
        <title>Pervasive Adenine N6-methylation of Active Genes in Fungi.</title>
        <authorList>
            <consortium name="DOE Joint Genome Institute"/>
            <person name="Mondo S.J."/>
            <person name="Dannebaum R.O."/>
            <person name="Kuo R.C."/>
            <person name="Labutti K."/>
            <person name="Haridas S."/>
            <person name="Kuo A."/>
            <person name="Salamov A."/>
            <person name="Ahrendt S.R."/>
            <person name="Lipzen A."/>
            <person name="Sullivan W."/>
            <person name="Andreopoulos W.B."/>
            <person name="Clum A."/>
            <person name="Lindquist E."/>
            <person name="Daum C."/>
            <person name="Ramamoorthy G.K."/>
            <person name="Gryganskyi A."/>
            <person name="Culley D."/>
            <person name="Magnuson J.K."/>
            <person name="James T.Y."/>
            <person name="O'Malley M.A."/>
            <person name="Stajich J.E."/>
            <person name="Spatafora J.W."/>
            <person name="Visel A."/>
            <person name="Grigoriev I.V."/>
        </authorList>
    </citation>
    <scope>NUCLEOTIDE SEQUENCE [LARGE SCALE GENOMIC DNA]</scope>
    <source>
        <strain evidence="14 15">S4</strain>
    </source>
</reference>
<dbReference type="PROSITE" id="PS50255">
    <property type="entry name" value="CYTOCHROME_B5_2"/>
    <property type="match status" value="1"/>
</dbReference>
<evidence type="ECO:0000256" key="4">
    <source>
        <dbReference type="ARBA" id="ARBA00022630"/>
    </source>
</evidence>
<dbReference type="FunFam" id="3.90.700.10:FF:000007">
    <property type="entry name" value="NADH-dependent fumarate reductase"/>
    <property type="match status" value="1"/>
</dbReference>
<dbReference type="GO" id="GO:0010181">
    <property type="term" value="F:FMN binding"/>
    <property type="evidence" value="ECO:0007669"/>
    <property type="project" value="InterPro"/>
</dbReference>
<dbReference type="Gene3D" id="3.10.120.10">
    <property type="entry name" value="Cytochrome b5-like heme/steroid binding domain"/>
    <property type="match status" value="1"/>
</dbReference>
<dbReference type="OrthoDB" id="10252157at2759"/>
<accession>A0A1Y1X3V1</accession>
<dbReference type="InterPro" id="IPR036400">
    <property type="entry name" value="Cyt_B5-like_heme/steroid_sf"/>
</dbReference>
<dbReference type="GO" id="GO:0020037">
    <property type="term" value="F:heme binding"/>
    <property type="evidence" value="ECO:0007669"/>
    <property type="project" value="InterPro"/>
</dbReference>
<dbReference type="SUPFAM" id="SSF51905">
    <property type="entry name" value="FAD/NAD(P)-binding domain"/>
    <property type="match status" value="1"/>
</dbReference>
<feature type="compositionally biased region" description="Basic and acidic residues" evidence="12">
    <location>
        <begin position="569"/>
        <end position="579"/>
    </location>
</feature>
<keyword evidence="4" id="KW-0285">Flavoprotein</keyword>
<dbReference type="Proteomes" id="UP000193944">
    <property type="component" value="Unassembled WGS sequence"/>
</dbReference>
<evidence type="ECO:0000256" key="6">
    <source>
        <dbReference type="ARBA" id="ARBA00022827"/>
    </source>
</evidence>
<reference evidence="14 15" key="1">
    <citation type="submission" date="2016-08" db="EMBL/GenBank/DDBJ databases">
        <title>A Parts List for Fungal Cellulosomes Revealed by Comparative Genomics.</title>
        <authorList>
            <consortium name="DOE Joint Genome Institute"/>
            <person name="Haitjema C.H."/>
            <person name="Gilmore S.P."/>
            <person name="Henske J.K."/>
            <person name="Solomon K.V."/>
            <person name="De Groot R."/>
            <person name="Kuo A."/>
            <person name="Mondo S.J."/>
            <person name="Salamov A.A."/>
            <person name="Labutti K."/>
            <person name="Zhao Z."/>
            <person name="Chiniquy J."/>
            <person name="Barry K."/>
            <person name="Brewer H.M."/>
            <person name="Purvine S.O."/>
            <person name="Wright A.T."/>
            <person name="Boxma B."/>
            <person name="Van Alen T."/>
            <person name="Hackstein J.H."/>
            <person name="Baker S.E."/>
            <person name="Grigoriev I.V."/>
            <person name="O'Malley M.A."/>
        </authorList>
    </citation>
    <scope>NUCLEOTIDE SEQUENCE [LARGE SCALE GENOMIC DNA]</scope>
    <source>
        <strain evidence="14 15">S4</strain>
    </source>
</reference>
<evidence type="ECO:0000256" key="5">
    <source>
        <dbReference type="ARBA" id="ARBA00022723"/>
    </source>
</evidence>
<evidence type="ECO:0000256" key="9">
    <source>
        <dbReference type="ARBA" id="ARBA00050832"/>
    </source>
</evidence>
<feature type="compositionally biased region" description="Low complexity" evidence="12">
    <location>
        <begin position="521"/>
        <end position="531"/>
    </location>
</feature>
<keyword evidence="6" id="KW-0274">FAD</keyword>
<organism evidence="14 15">
    <name type="scientific">Anaeromyces robustus</name>
    <dbReference type="NCBI Taxonomy" id="1754192"/>
    <lineage>
        <taxon>Eukaryota</taxon>
        <taxon>Fungi</taxon>
        <taxon>Fungi incertae sedis</taxon>
        <taxon>Chytridiomycota</taxon>
        <taxon>Chytridiomycota incertae sedis</taxon>
        <taxon>Neocallimastigomycetes</taxon>
        <taxon>Neocallimastigales</taxon>
        <taxon>Neocallimastigaceae</taxon>
        <taxon>Anaeromyces</taxon>
    </lineage>
</organism>
<evidence type="ECO:0000256" key="11">
    <source>
        <dbReference type="ARBA" id="ARBA00077246"/>
    </source>
</evidence>
<dbReference type="EMBL" id="MCFG01000144">
    <property type="protein sequence ID" value="ORX80473.1"/>
    <property type="molecule type" value="Genomic_DNA"/>
</dbReference>
<proteinExistence type="inferred from homology"/>
<evidence type="ECO:0000313" key="15">
    <source>
        <dbReference type="Proteomes" id="UP000193944"/>
    </source>
</evidence>
<evidence type="ECO:0000256" key="1">
    <source>
        <dbReference type="ARBA" id="ARBA00001974"/>
    </source>
</evidence>
<dbReference type="InterPro" id="IPR001199">
    <property type="entry name" value="Cyt_B5-like_heme/steroid-bd"/>
</dbReference>
<feature type="region of interest" description="Disordered" evidence="12">
    <location>
        <begin position="476"/>
        <end position="590"/>
    </location>
</feature>
<dbReference type="NCBIfam" id="TIGR01813">
    <property type="entry name" value="flavo_cyto_c"/>
    <property type="match status" value="1"/>
</dbReference>
<dbReference type="InterPro" id="IPR010960">
    <property type="entry name" value="Flavocytochrome_c"/>
</dbReference>
<keyword evidence="3" id="KW-0349">Heme</keyword>
<dbReference type="Gene3D" id="3.50.50.60">
    <property type="entry name" value="FAD/NAD(P)-binding domain"/>
    <property type="match status" value="1"/>
</dbReference>
<evidence type="ECO:0000256" key="2">
    <source>
        <dbReference type="ARBA" id="ARBA00008040"/>
    </source>
</evidence>
<comment type="catalytic activity">
    <reaction evidence="9">
        <text>succinate + NAD(+) = fumarate + NADH + H(+)</text>
        <dbReference type="Rhea" id="RHEA:18281"/>
        <dbReference type="ChEBI" id="CHEBI:15378"/>
        <dbReference type="ChEBI" id="CHEBI:29806"/>
        <dbReference type="ChEBI" id="CHEBI:30031"/>
        <dbReference type="ChEBI" id="CHEBI:57540"/>
        <dbReference type="ChEBI" id="CHEBI:57945"/>
        <dbReference type="EC" id="1.3.1.6"/>
    </reaction>
</comment>
<dbReference type="PROSITE" id="PS00191">
    <property type="entry name" value="CYTOCHROME_B5_1"/>
    <property type="match status" value="1"/>
</dbReference>